<dbReference type="PANTHER" id="PTHR30345:SF0">
    <property type="entry name" value="DNA DAMAGE-REPAIR_TOLERATION PROTEIN DRT102"/>
    <property type="match status" value="1"/>
</dbReference>
<accession>A0A803KPM4</accession>
<dbReference type="AlphaFoldDB" id="A0A803KPM4"/>
<dbReference type="GO" id="GO:0016853">
    <property type="term" value="F:isomerase activity"/>
    <property type="evidence" value="ECO:0007669"/>
    <property type="project" value="InterPro"/>
</dbReference>
<dbReference type="SMR" id="A0A803KPM4"/>
<dbReference type="SUPFAM" id="SSF89623">
    <property type="entry name" value="Ribose/Galactose isomerase RpiB/AlsB"/>
    <property type="match status" value="1"/>
</dbReference>
<reference evidence="1" key="2">
    <citation type="submission" date="2021-03" db="UniProtKB">
        <authorList>
            <consortium name="EnsemblPlants"/>
        </authorList>
    </citation>
    <scope>IDENTIFICATION</scope>
</reference>
<dbReference type="Gramene" id="AUR62000980-RA">
    <property type="protein sequence ID" value="AUR62000980-RA:cds"/>
    <property type="gene ID" value="AUR62000980"/>
</dbReference>
<dbReference type="OMA" id="PYYSMSE"/>
<reference evidence="1" key="1">
    <citation type="journal article" date="2017" name="Nature">
        <title>The genome of Chenopodium quinoa.</title>
        <authorList>
            <person name="Jarvis D.E."/>
            <person name="Ho Y.S."/>
            <person name="Lightfoot D.J."/>
            <person name="Schmoeckel S.M."/>
            <person name="Li B."/>
            <person name="Borm T.J.A."/>
            <person name="Ohyanagi H."/>
            <person name="Mineta K."/>
            <person name="Michell C.T."/>
            <person name="Saber N."/>
            <person name="Kharbatia N.M."/>
            <person name="Rupper R.R."/>
            <person name="Sharp A.R."/>
            <person name="Dally N."/>
            <person name="Boughton B.A."/>
            <person name="Woo Y.H."/>
            <person name="Gao G."/>
            <person name="Schijlen E.G.W.M."/>
            <person name="Guo X."/>
            <person name="Momin A.A."/>
            <person name="Negrao S."/>
            <person name="Al-Babili S."/>
            <person name="Gehring C."/>
            <person name="Roessner U."/>
            <person name="Jung C."/>
            <person name="Murphy K."/>
            <person name="Arold S.T."/>
            <person name="Gojobori T."/>
            <person name="van der Linden C.G."/>
            <person name="van Loo E.N."/>
            <person name="Jellen E.N."/>
            <person name="Maughan P.J."/>
            <person name="Tester M."/>
        </authorList>
    </citation>
    <scope>NUCLEOTIDE SEQUENCE [LARGE SCALE GENOMIC DNA]</scope>
    <source>
        <strain evidence="1">cv. PI 614886</strain>
    </source>
</reference>
<dbReference type="Pfam" id="PF02502">
    <property type="entry name" value="LacAB_rpiB"/>
    <property type="match status" value="1"/>
</dbReference>
<dbReference type="InterPro" id="IPR003500">
    <property type="entry name" value="RpiB_LacA_LacB"/>
</dbReference>
<dbReference type="Proteomes" id="UP000596660">
    <property type="component" value="Unplaced"/>
</dbReference>
<dbReference type="GO" id="GO:0005975">
    <property type="term" value="P:carbohydrate metabolic process"/>
    <property type="evidence" value="ECO:0007669"/>
    <property type="project" value="InterPro"/>
</dbReference>
<keyword evidence="2" id="KW-1185">Reference proteome</keyword>
<name>A0A803KPM4_CHEQI</name>
<dbReference type="EnsemblPlants" id="AUR62000980-RA">
    <property type="protein sequence ID" value="AUR62000980-RA:cds"/>
    <property type="gene ID" value="AUR62000980"/>
</dbReference>
<protein>
    <submittedName>
        <fullName evidence="1">Uncharacterized protein</fullName>
    </submittedName>
</protein>
<evidence type="ECO:0000313" key="1">
    <source>
        <dbReference type="EnsemblPlants" id="AUR62000980-RA:cds"/>
    </source>
</evidence>
<dbReference type="InterPro" id="IPR036569">
    <property type="entry name" value="RpiB_LacA_LacB_sf"/>
</dbReference>
<proteinExistence type="predicted"/>
<organism evidence="1 2">
    <name type="scientific">Chenopodium quinoa</name>
    <name type="common">Quinoa</name>
    <dbReference type="NCBI Taxonomy" id="63459"/>
    <lineage>
        <taxon>Eukaryota</taxon>
        <taxon>Viridiplantae</taxon>
        <taxon>Streptophyta</taxon>
        <taxon>Embryophyta</taxon>
        <taxon>Tracheophyta</taxon>
        <taxon>Spermatophyta</taxon>
        <taxon>Magnoliopsida</taxon>
        <taxon>eudicotyledons</taxon>
        <taxon>Gunneridae</taxon>
        <taxon>Pentapetalae</taxon>
        <taxon>Caryophyllales</taxon>
        <taxon>Chenopodiaceae</taxon>
        <taxon>Chenopodioideae</taxon>
        <taxon>Atripliceae</taxon>
        <taxon>Chenopodium</taxon>
    </lineage>
</organism>
<dbReference type="Gene3D" id="3.40.1400.10">
    <property type="entry name" value="Sugar-phosphate isomerase, RpiB/LacA/LacB"/>
    <property type="match status" value="1"/>
</dbReference>
<dbReference type="PANTHER" id="PTHR30345">
    <property type="entry name" value="RIBOSE-5-PHOSPHATE ISOMERASE B"/>
    <property type="match status" value="1"/>
</dbReference>
<sequence length="105" mass="10987">MADHPTTTTQPLKFITGSDSYGCTLKDALVSHLRFLNIEVEDLGVAPYYSMSENIGQRVAAGGDTTRGLLACGTGVGVQIFANKVPGVYAATRPRTPGPSTTPTS</sequence>
<evidence type="ECO:0000313" key="2">
    <source>
        <dbReference type="Proteomes" id="UP000596660"/>
    </source>
</evidence>